<dbReference type="GeneID" id="101864362"/>
<accession>A0ABM0KB21</accession>
<keyword evidence="2" id="KW-1185">Reference proteome</keyword>
<sequence>MRESFHKQIEDLRLKLEEAEKRALENLELASSKDLHYEKQLQDMESEITKQRLSTIDSDTQLRAKISTLEAELTELTAARDMEREESKSRIDREFPLSCSGFCFAVGRPKSSPSGGPSRPDANVMLMHMGIENGA</sequence>
<protein>
    <submittedName>
        <fullName evidence="3">Uncharacterized protein LOC101864362</fullName>
    </submittedName>
</protein>
<dbReference type="Proteomes" id="UP000694888">
    <property type="component" value="Unplaced"/>
</dbReference>
<dbReference type="RefSeq" id="XP_005113294.3">
    <property type="nucleotide sequence ID" value="XM_005113237.3"/>
</dbReference>
<organism evidence="2 3">
    <name type="scientific">Aplysia californica</name>
    <name type="common">California sea hare</name>
    <dbReference type="NCBI Taxonomy" id="6500"/>
    <lineage>
        <taxon>Eukaryota</taxon>
        <taxon>Metazoa</taxon>
        <taxon>Spiralia</taxon>
        <taxon>Lophotrochozoa</taxon>
        <taxon>Mollusca</taxon>
        <taxon>Gastropoda</taxon>
        <taxon>Heterobranchia</taxon>
        <taxon>Euthyneura</taxon>
        <taxon>Tectipleura</taxon>
        <taxon>Aplysiida</taxon>
        <taxon>Aplysioidea</taxon>
        <taxon>Aplysiidae</taxon>
        <taxon>Aplysia</taxon>
    </lineage>
</organism>
<feature type="coiled-coil region" evidence="1">
    <location>
        <begin position="2"/>
        <end position="29"/>
    </location>
</feature>
<name>A0ABM0KB21_APLCA</name>
<feature type="coiled-coil region" evidence="1">
    <location>
        <begin position="59"/>
        <end position="86"/>
    </location>
</feature>
<gene>
    <name evidence="3" type="primary">LOC101864362</name>
</gene>
<evidence type="ECO:0000313" key="3">
    <source>
        <dbReference type="RefSeq" id="XP_005113294.3"/>
    </source>
</evidence>
<keyword evidence="1" id="KW-0175">Coiled coil</keyword>
<evidence type="ECO:0000256" key="1">
    <source>
        <dbReference type="SAM" id="Coils"/>
    </source>
</evidence>
<evidence type="ECO:0000313" key="2">
    <source>
        <dbReference type="Proteomes" id="UP000694888"/>
    </source>
</evidence>
<reference evidence="3" key="1">
    <citation type="submission" date="2025-08" db="UniProtKB">
        <authorList>
            <consortium name="RefSeq"/>
        </authorList>
    </citation>
    <scope>IDENTIFICATION</scope>
</reference>
<proteinExistence type="predicted"/>